<proteinExistence type="predicted"/>
<dbReference type="GO" id="GO:0005615">
    <property type="term" value="C:extracellular space"/>
    <property type="evidence" value="ECO:0007669"/>
    <property type="project" value="TreeGrafter"/>
</dbReference>
<evidence type="ECO:0000256" key="3">
    <source>
        <dbReference type="SAM" id="SignalP"/>
    </source>
</evidence>
<accession>A0A653D667</accession>
<dbReference type="PANTHER" id="PTHR12236:SF75">
    <property type="entry name" value="CUTICULAR PROTEIN 62BB, ISOFORM A"/>
    <property type="match status" value="1"/>
</dbReference>
<evidence type="ECO:0000313" key="4">
    <source>
        <dbReference type="EMBL" id="VEN55640.1"/>
    </source>
</evidence>
<dbReference type="AlphaFoldDB" id="A0A653D667"/>
<dbReference type="InterPro" id="IPR000618">
    <property type="entry name" value="Insect_cuticle"/>
</dbReference>
<sequence>FDLQITVPLLLIAATEVRCGVISAQHNHEVHQPIDHIAHDSKEIDYYSPPKYAFKYGVHDPHTGDVKQQSEARDGDVVKGQYSLVEPDGSIRVVDYVADPVNGFNAVVSKSAPSVHHTNDIHHQVVPEFLPSHVVPSAYVKQVLPVPVVKSPLIRYNKPVYKYTSAIEGAYKDFLDSYGQTDSSERLNYGKPHAKLTARLRHRLPTTQTVESLNDFDVYNGYALDAYLGDLQGHEY</sequence>
<reference evidence="4 5" key="1">
    <citation type="submission" date="2019-01" db="EMBL/GenBank/DDBJ databases">
        <authorList>
            <person name="Sayadi A."/>
        </authorList>
    </citation>
    <scope>NUCLEOTIDE SEQUENCE [LARGE SCALE GENOMIC DNA]</scope>
</reference>
<dbReference type="PROSITE" id="PS00233">
    <property type="entry name" value="CHIT_BIND_RR_1"/>
    <property type="match status" value="1"/>
</dbReference>
<evidence type="ECO:0000313" key="5">
    <source>
        <dbReference type="Proteomes" id="UP000410492"/>
    </source>
</evidence>
<dbReference type="InterPro" id="IPR031311">
    <property type="entry name" value="CHIT_BIND_RR_consensus"/>
</dbReference>
<dbReference type="PRINTS" id="PR00947">
    <property type="entry name" value="CUTICLE"/>
</dbReference>
<evidence type="ECO:0000256" key="2">
    <source>
        <dbReference type="PROSITE-ProRule" id="PRU00497"/>
    </source>
</evidence>
<feature type="non-terminal residue" evidence="4">
    <location>
        <position position="1"/>
    </location>
</feature>
<protein>
    <submittedName>
        <fullName evidence="4">Uncharacterized protein</fullName>
    </submittedName>
</protein>
<dbReference type="Proteomes" id="UP000410492">
    <property type="component" value="Unassembled WGS sequence"/>
</dbReference>
<dbReference type="EMBL" id="CAACVG010010365">
    <property type="protein sequence ID" value="VEN55640.1"/>
    <property type="molecule type" value="Genomic_DNA"/>
</dbReference>
<dbReference type="PROSITE" id="PS51155">
    <property type="entry name" value="CHIT_BIND_RR_2"/>
    <property type="match status" value="1"/>
</dbReference>
<name>A0A653D667_CALMS</name>
<evidence type="ECO:0000256" key="1">
    <source>
        <dbReference type="ARBA" id="ARBA00022460"/>
    </source>
</evidence>
<dbReference type="Pfam" id="PF00379">
    <property type="entry name" value="Chitin_bind_4"/>
    <property type="match status" value="1"/>
</dbReference>
<dbReference type="PANTHER" id="PTHR12236">
    <property type="entry name" value="STRUCTURAL CONTITUENT OF CUTICLE"/>
    <property type="match status" value="1"/>
</dbReference>
<organism evidence="4 5">
    <name type="scientific">Callosobruchus maculatus</name>
    <name type="common">Southern cowpea weevil</name>
    <name type="synonym">Pulse bruchid</name>
    <dbReference type="NCBI Taxonomy" id="64391"/>
    <lineage>
        <taxon>Eukaryota</taxon>
        <taxon>Metazoa</taxon>
        <taxon>Ecdysozoa</taxon>
        <taxon>Arthropoda</taxon>
        <taxon>Hexapoda</taxon>
        <taxon>Insecta</taxon>
        <taxon>Pterygota</taxon>
        <taxon>Neoptera</taxon>
        <taxon>Endopterygota</taxon>
        <taxon>Coleoptera</taxon>
        <taxon>Polyphaga</taxon>
        <taxon>Cucujiformia</taxon>
        <taxon>Chrysomeloidea</taxon>
        <taxon>Chrysomelidae</taxon>
        <taxon>Bruchinae</taxon>
        <taxon>Bruchini</taxon>
        <taxon>Callosobruchus</taxon>
    </lineage>
</organism>
<keyword evidence="1 2" id="KW-0193">Cuticle</keyword>
<dbReference type="OrthoDB" id="7789829at2759"/>
<feature type="chain" id="PRO_5024980011" evidence="3">
    <location>
        <begin position="20"/>
        <end position="236"/>
    </location>
</feature>
<dbReference type="GO" id="GO:0031012">
    <property type="term" value="C:extracellular matrix"/>
    <property type="evidence" value="ECO:0007669"/>
    <property type="project" value="TreeGrafter"/>
</dbReference>
<dbReference type="GO" id="GO:0042302">
    <property type="term" value="F:structural constituent of cuticle"/>
    <property type="evidence" value="ECO:0007669"/>
    <property type="project" value="UniProtKB-UniRule"/>
</dbReference>
<keyword evidence="3" id="KW-0732">Signal</keyword>
<dbReference type="InterPro" id="IPR051217">
    <property type="entry name" value="Insect_Cuticle_Struc_Prot"/>
</dbReference>
<feature type="signal peptide" evidence="3">
    <location>
        <begin position="1"/>
        <end position="19"/>
    </location>
</feature>
<keyword evidence="5" id="KW-1185">Reference proteome</keyword>
<gene>
    <name evidence="4" type="ORF">CALMAC_LOCUS14771</name>
</gene>